<evidence type="ECO:0000313" key="2">
    <source>
        <dbReference type="EMBL" id="RMY12895.1"/>
    </source>
</evidence>
<sequence length="425" mass="45485">MANSQFDLLRLTATEASGLLDEMKTTSVELVKAYLAQINAHNHSGLKLNALISVAPADLLLATAKKLDQERSSGSRRSSLHGIPFVCKDVFVTHPSLGLPTAAGAPCFQTAVAKRTSPVIEHLLGMGMILVGKANMTEFCGLKTPEHTTGWSPTGGQTQSPYIFGGLEEDEKAIGHSSPGGSSSGSASAVAAGFVPLSIGTEVCNSIITPASRAGLYALKCSNGAVNGDGCFGFSKHLDCIGADHKQENGYAEAASTLKSLGSQVTENVDLPLPWAEFEMDDKSIFTEISRQSFCKDVSKMSIAEYETVFEFANERLPAFINEFDTCEVRSLADIVAYNEQNKDVCMPRGHEGQTDLTNLVEAPRNGTNQKAMLAEMRRRGRLALDTVLEDHDVIISIADGPLPMYAAAAGMWHAPFTRLGDLPR</sequence>
<dbReference type="OrthoDB" id="566138at2759"/>
<dbReference type="InterPro" id="IPR023631">
    <property type="entry name" value="Amidase_dom"/>
</dbReference>
<dbReference type="EMBL" id="QWIL01000806">
    <property type="protein sequence ID" value="RMY12895.1"/>
    <property type="molecule type" value="Genomic_DNA"/>
</dbReference>
<accession>A0A3M6ZC31</accession>
<dbReference type="PANTHER" id="PTHR42678">
    <property type="entry name" value="AMIDASE"/>
    <property type="match status" value="1"/>
</dbReference>
<dbReference type="Gene3D" id="3.90.1300.10">
    <property type="entry name" value="Amidase signature (AS) domain"/>
    <property type="match status" value="2"/>
</dbReference>
<comment type="caution">
    <text evidence="2">The sequence shown here is derived from an EMBL/GenBank/DDBJ whole genome shotgun (WGS) entry which is preliminary data.</text>
</comment>
<dbReference type="SUPFAM" id="SSF75304">
    <property type="entry name" value="Amidase signature (AS) enzymes"/>
    <property type="match status" value="1"/>
</dbReference>
<dbReference type="Proteomes" id="UP000271337">
    <property type="component" value="Unassembled WGS sequence"/>
</dbReference>
<dbReference type="AlphaFoldDB" id="A0A3M6ZC31"/>
<reference evidence="2 3" key="1">
    <citation type="journal article" date="2018" name="BMC Genomics">
        <title>Genomic evidence for intraspecific hybridization in a clonal and extremely halotolerant yeast.</title>
        <authorList>
            <person name="Gostincar C."/>
            <person name="Stajich J.E."/>
            <person name="Zupancic J."/>
            <person name="Zalar P."/>
            <person name="Gunde-Cimerman N."/>
        </authorList>
    </citation>
    <scope>NUCLEOTIDE SEQUENCE [LARGE SCALE GENOMIC DNA]</scope>
    <source>
        <strain evidence="2 3">EXF-6669</strain>
    </source>
</reference>
<protein>
    <recommendedName>
        <fullName evidence="1">Amidase domain-containing protein</fullName>
    </recommendedName>
</protein>
<evidence type="ECO:0000259" key="1">
    <source>
        <dbReference type="Pfam" id="PF01425"/>
    </source>
</evidence>
<dbReference type="InterPro" id="IPR036928">
    <property type="entry name" value="AS_sf"/>
</dbReference>
<evidence type="ECO:0000313" key="3">
    <source>
        <dbReference type="Proteomes" id="UP000271337"/>
    </source>
</evidence>
<proteinExistence type="predicted"/>
<feature type="domain" description="Amidase" evidence="1">
    <location>
        <begin position="29"/>
        <end position="242"/>
    </location>
</feature>
<dbReference type="Pfam" id="PF01425">
    <property type="entry name" value="Amidase"/>
    <property type="match status" value="1"/>
</dbReference>
<dbReference type="PANTHER" id="PTHR42678:SF34">
    <property type="entry name" value="OS04G0183300 PROTEIN"/>
    <property type="match status" value="1"/>
</dbReference>
<organism evidence="2 3">
    <name type="scientific">Hortaea werneckii</name>
    <name type="common">Black yeast</name>
    <name type="synonym">Cladosporium werneckii</name>
    <dbReference type="NCBI Taxonomy" id="91943"/>
    <lineage>
        <taxon>Eukaryota</taxon>
        <taxon>Fungi</taxon>
        <taxon>Dikarya</taxon>
        <taxon>Ascomycota</taxon>
        <taxon>Pezizomycotina</taxon>
        <taxon>Dothideomycetes</taxon>
        <taxon>Dothideomycetidae</taxon>
        <taxon>Mycosphaerellales</taxon>
        <taxon>Teratosphaeriaceae</taxon>
        <taxon>Hortaea</taxon>
    </lineage>
</organism>
<name>A0A3M6ZC31_HORWE</name>
<gene>
    <name evidence="2" type="ORF">D0867_07616</name>
</gene>